<evidence type="ECO:0000313" key="1">
    <source>
        <dbReference type="EMBL" id="MFC5144295.1"/>
    </source>
</evidence>
<protein>
    <submittedName>
        <fullName evidence="1">Uncharacterized protein</fullName>
    </submittedName>
</protein>
<gene>
    <name evidence="1" type="ORF">ACFPP6_06290</name>
</gene>
<proteinExistence type="predicted"/>
<organism evidence="1 2">
    <name type="scientific">Streptomyces aureoversilis</name>
    <dbReference type="NCBI Taxonomy" id="67277"/>
    <lineage>
        <taxon>Bacteria</taxon>
        <taxon>Bacillati</taxon>
        <taxon>Actinomycetota</taxon>
        <taxon>Actinomycetes</taxon>
        <taxon>Kitasatosporales</taxon>
        <taxon>Streptomycetaceae</taxon>
        <taxon>Streptomyces</taxon>
    </lineage>
</organism>
<sequence>MPLSFTEEQIATKAIELGLIGAGESLPRQLRSRVVAALHTERPRSSAQPSPVAGEIVIQPGGAVEVDGRPFPWLVQADLIEVTLQPDGAGMVRLTLPARSIQILKPESET</sequence>
<dbReference type="RefSeq" id="WP_382038039.1">
    <property type="nucleotide sequence ID" value="NZ_JBHSKJ010000003.1"/>
</dbReference>
<reference evidence="2" key="1">
    <citation type="journal article" date="2019" name="Int. J. Syst. Evol. Microbiol.">
        <title>The Global Catalogue of Microorganisms (GCM) 10K type strain sequencing project: providing services to taxonomists for standard genome sequencing and annotation.</title>
        <authorList>
            <consortium name="The Broad Institute Genomics Platform"/>
            <consortium name="The Broad Institute Genome Sequencing Center for Infectious Disease"/>
            <person name="Wu L."/>
            <person name="Ma J."/>
        </authorList>
    </citation>
    <scope>NUCLEOTIDE SEQUENCE [LARGE SCALE GENOMIC DNA]</scope>
    <source>
        <strain evidence="2">CGMCC 4.1641</strain>
    </source>
</reference>
<comment type="caution">
    <text evidence="1">The sequence shown here is derived from an EMBL/GenBank/DDBJ whole genome shotgun (WGS) entry which is preliminary data.</text>
</comment>
<name>A0ABV9ZSH3_9ACTN</name>
<dbReference type="Proteomes" id="UP001596222">
    <property type="component" value="Unassembled WGS sequence"/>
</dbReference>
<keyword evidence="2" id="KW-1185">Reference proteome</keyword>
<dbReference type="EMBL" id="JBHSKJ010000003">
    <property type="protein sequence ID" value="MFC5144295.1"/>
    <property type="molecule type" value="Genomic_DNA"/>
</dbReference>
<evidence type="ECO:0000313" key="2">
    <source>
        <dbReference type="Proteomes" id="UP001596222"/>
    </source>
</evidence>
<accession>A0ABV9ZSH3</accession>